<dbReference type="GO" id="GO:0008234">
    <property type="term" value="F:cysteine-type peptidase activity"/>
    <property type="evidence" value="ECO:0007669"/>
    <property type="project" value="UniProtKB-KW"/>
</dbReference>
<keyword evidence="2" id="KW-0645">Protease</keyword>
<dbReference type="CDD" id="cd16332">
    <property type="entry name" value="Prp-like"/>
    <property type="match status" value="1"/>
</dbReference>
<evidence type="ECO:0000313" key="8">
    <source>
        <dbReference type="Proteomes" id="UP000276437"/>
    </source>
</evidence>
<dbReference type="OrthoDB" id="48998at2"/>
<dbReference type="Pfam" id="PF04327">
    <property type="entry name" value="Peptidase_Prp"/>
    <property type="match status" value="1"/>
</dbReference>
<evidence type="ECO:0000256" key="6">
    <source>
        <dbReference type="ARBA" id="ARBA00044538"/>
    </source>
</evidence>
<proteinExistence type="inferred from homology"/>
<dbReference type="InterPro" id="IPR007422">
    <property type="entry name" value="Peptidase_Prp"/>
</dbReference>
<keyword evidence="8" id="KW-1185">Reference proteome</keyword>
<evidence type="ECO:0000256" key="4">
    <source>
        <dbReference type="ARBA" id="ARBA00022807"/>
    </source>
</evidence>
<dbReference type="GO" id="GO:0042254">
    <property type="term" value="P:ribosome biogenesis"/>
    <property type="evidence" value="ECO:0007669"/>
    <property type="project" value="UniProtKB-KW"/>
</dbReference>
<dbReference type="KEGG" id="mana:MAMMFC1_00376"/>
<dbReference type="RefSeq" id="WP_126305978.1">
    <property type="nucleotide sequence ID" value="NZ_AP018449.1"/>
</dbReference>
<dbReference type="InterPro" id="IPR036764">
    <property type="entry name" value="Peptidase_Prp_sf"/>
</dbReference>
<comment type="similarity">
    <text evidence="5">Belongs to the Prp family.</text>
</comment>
<dbReference type="PANTHER" id="PTHR39178:SF1">
    <property type="entry name" value="RIBOSOMAL-PROCESSING CYSTEINE PROTEASE PRP"/>
    <property type="match status" value="1"/>
</dbReference>
<dbReference type="EMBL" id="AP018449">
    <property type="protein sequence ID" value="BBB89742.1"/>
    <property type="molecule type" value="Genomic_DNA"/>
</dbReference>
<dbReference type="SUPFAM" id="SSF118010">
    <property type="entry name" value="TM1457-like"/>
    <property type="match status" value="1"/>
</dbReference>
<sequence>MITAEIMRSSPHDIKGFRITGHADAGPHGHDIVCAGVSALTQSAIMGLERYLHRDIEVKQSKDGLSIELVGQPDQLTGAVLETMVLGLTEIAKLYPRSVRIVDYRR</sequence>
<reference evidence="7 8" key="1">
    <citation type="journal article" date="2018" name="Int. J. Syst. Evol. Microbiol.">
        <title>Methylomusa anaerophila gen. nov., sp. nov., an anaerobic methanol-utilizing bacterium isolated from a microbial fuel cell.</title>
        <authorList>
            <person name="Amano N."/>
            <person name="Yamamuro A."/>
            <person name="Miyahara M."/>
            <person name="Kouzuma A."/>
            <person name="Abe T."/>
            <person name="Watanabe K."/>
        </authorList>
    </citation>
    <scope>NUCLEOTIDE SEQUENCE [LARGE SCALE GENOMIC DNA]</scope>
    <source>
        <strain evidence="7 8">MMFC1</strain>
    </source>
</reference>
<dbReference type="Proteomes" id="UP000276437">
    <property type="component" value="Chromosome"/>
</dbReference>
<organism evidence="7 8">
    <name type="scientific">Methylomusa anaerophila</name>
    <dbReference type="NCBI Taxonomy" id="1930071"/>
    <lineage>
        <taxon>Bacteria</taxon>
        <taxon>Bacillati</taxon>
        <taxon>Bacillota</taxon>
        <taxon>Negativicutes</taxon>
        <taxon>Selenomonadales</taxon>
        <taxon>Sporomusaceae</taxon>
        <taxon>Methylomusa</taxon>
    </lineage>
</organism>
<evidence type="ECO:0000313" key="7">
    <source>
        <dbReference type="EMBL" id="BBB89742.1"/>
    </source>
</evidence>
<dbReference type="Gene3D" id="3.30.70.1490">
    <property type="entry name" value="Cysteine protease Prp"/>
    <property type="match status" value="1"/>
</dbReference>
<evidence type="ECO:0000256" key="5">
    <source>
        <dbReference type="ARBA" id="ARBA00044503"/>
    </source>
</evidence>
<gene>
    <name evidence="7" type="ORF">MAMMFC1_00376</name>
</gene>
<keyword evidence="4" id="KW-0788">Thiol protease</keyword>
<accession>A0A348AF94</accession>
<protein>
    <recommendedName>
        <fullName evidence="6">Ribosomal processing cysteine protease Prp</fullName>
    </recommendedName>
</protein>
<evidence type="ECO:0000256" key="1">
    <source>
        <dbReference type="ARBA" id="ARBA00022517"/>
    </source>
</evidence>
<dbReference type="GO" id="GO:0006508">
    <property type="term" value="P:proteolysis"/>
    <property type="evidence" value="ECO:0007669"/>
    <property type="project" value="UniProtKB-KW"/>
</dbReference>
<dbReference type="PANTHER" id="PTHR39178">
    <property type="entry name" value="HYPOTHETICAL RIBOSOME-ASSOCIATED PROTEIN"/>
    <property type="match status" value="1"/>
</dbReference>
<evidence type="ECO:0000256" key="2">
    <source>
        <dbReference type="ARBA" id="ARBA00022670"/>
    </source>
</evidence>
<evidence type="ECO:0000256" key="3">
    <source>
        <dbReference type="ARBA" id="ARBA00022801"/>
    </source>
</evidence>
<keyword evidence="1" id="KW-0690">Ribosome biogenesis</keyword>
<keyword evidence="3" id="KW-0378">Hydrolase</keyword>
<dbReference type="AlphaFoldDB" id="A0A348AF94"/>
<name>A0A348AF94_9FIRM</name>